<dbReference type="InterPro" id="IPR043795">
    <property type="entry name" value="N-alpha-Ac-DABA-like"/>
</dbReference>
<comment type="caution">
    <text evidence="6">The sequence shown here is derived from an EMBL/GenBank/DDBJ whole genome shotgun (WGS) entry which is preliminary data.</text>
</comment>
<dbReference type="GO" id="GO:0016811">
    <property type="term" value="F:hydrolase activity, acting on carbon-nitrogen (but not peptide) bonds, in linear amides"/>
    <property type="evidence" value="ECO:0007669"/>
    <property type="project" value="InterPro"/>
</dbReference>
<evidence type="ECO:0000256" key="2">
    <source>
        <dbReference type="ARBA" id="ARBA00022723"/>
    </source>
</evidence>
<dbReference type="Pfam" id="PF24827">
    <property type="entry name" value="AstE_AspA_cat"/>
    <property type="match status" value="1"/>
</dbReference>
<evidence type="ECO:0000256" key="4">
    <source>
        <dbReference type="ARBA" id="ARBA00022833"/>
    </source>
</evidence>
<dbReference type="AlphaFoldDB" id="A0AAP2D555"/>
<organism evidence="6 7">
    <name type="scientific">Dawidia soli</name>
    <dbReference type="NCBI Taxonomy" id="2782352"/>
    <lineage>
        <taxon>Bacteria</taxon>
        <taxon>Pseudomonadati</taxon>
        <taxon>Bacteroidota</taxon>
        <taxon>Cytophagia</taxon>
        <taxon>Cytophagales</taxon>
        <taxon>Chryseotaleaceae</taxon>
        <taxon>Dawidia</taxon>
    </lineage>
</organism>
<protein>
    <submittedName>
        <fullName evidence="6">Succinylglutamate desuccinylase/aspartoacylase family protein</fullName>
    </submittedName>
</protein>
<evidence type="ECO:0000259" key="5">
    <source>
        <dbReference type="Pfam" id="PF24827"/>
    </source>
</evidence>
<dbReference type="GO" id="GO:0046872">
    <property type="term" value="F:metal ion binding"/>
    <property type="evidence" value="ECO:0007669"/>
    <property type="project" value="UniProtKB-KW"/>
</dbReference>
<proteinExistence type="predicted"/>
<dbReference type="Gene3D" id="3.40.630.10">
    <property type="entry name" value="Zn peptidases"/>
    <property type="match status" value="1"/>
</dbReference>
<dbReference type="InterPro" id="IPR053138">
    <property type="entry name" value="N-alpha-Ac-DABA_deacetylase"/>
</dbReference>
<accession>A0AAP2D555</accession>
<dbReference type="Proteomes" id="UP001319180">
    <property type="component" value="Unassembled WGS sequence"/>
</dbReference>
<feature type="domain" description="Succinylglutamate desuccinylase/Aspartoacylase catalytic" evidence="5">
    <location>
        <begin position="44"/>
        <end position="223"/>
    </location>
</feature>
<dbReference type="GO" id="GO:0016788">
    <property type="term" value="F:hydrolase activity, acting on ester bonds"/>
    <property type="evidence" value="ECO:0007669"/>
    <property type="project" value="InterPro"/>
</dbReference>
<name>A0AAP2D555_9BACT</name>
<keyword evidence="7" id="KW-1185">Reference proteome</keyword>
<dbReference type="PIRSF" id="PIRSF039012">
    <property type="entry name" value="ASP"/>
    <property type="match status" value="1"/>
</dbReference>
<evidence type="ECO:0000313" key="7">
    <source>
        <dbReference type="Proteomes" id="UP001319180"/>
    </source>
</evidence>
<comment type="cofactor">
    <cofactor evidence="1">
        <name>Zn(2+)</name>
        <dbReference type="ChEBI" id="CHEBI:29105"/>
    </cofactor>
</comment>
<dbReference type="InterPro" id="IPR055438">
    <property type="entry name" value="AstE_AspA_cat"/>
</dbReference>
<evidence type="ECO:0000256" key="1">
    <source>
        <dbReference type="ARBA" id="ARBA00001947"/>
    </source>
</evidence>
<keyword evidence="3" id="KW-0378">Hydrolase</keyword>
<dbReference type="RefSeq" id="WP_254088782.1">
    <property type="nucleotide sequence ID" value="NZ_JAHESC010000003.1"/>
</dbReference>
<dbReference type="SUPFAM" id="SSF53187">
    <property type="entry name" value="Zn-dependent exopeptidases"/>
    <property type="match status" value="1"/>
</dbReference>
<sequence length="323" mass="35698">MDITIADHTIPAGESKTININIARLPSHTVINTPIYVSRALEEGPVLALMAGMHGDEINGMEIVRRMLESGLHQPKRGTVVCIPIINMYGFLNYSREVPDGKDINRSFPGSRNGSLASRVAYHMMREVVPIIDYGIDFHTGGAMRANYPQVRAELKDKINFELAQAFSAPFTIDAPFRPNSLRKEASRKGKNIIVYEGGESLRFDQHAIKEGIAGTLRLMKHLNMIDEAPNPEVENKVIWSTGWIRAKTPGLFQPNVICGQQVQKGDWVGTVTDPFGEFQEKILAIETGYVIGLNNIPVINAGDALMHIGTDTFCKLESIGDD</sequence>
<dbReference type="EMBL" id="JAHESC010000003">
    <property type="protein sequence ID" value="MBT1685531.1"/>
    <property type="molecule type" value="Genomic_DNA"/>
</dbReference>
<dbReference type="PANTHER" id="PTHR37326:SF2">
    <property type="entry name" value="SUCCINYLGLUTAMATE DESUCCINYLASE_ASPARTOACYLASE FAMILY PROTEIN"/>
    <property type="match status" value="1"/>
</dbReference>
<keyword evidence="4" id="KW-0862">Zinc</keyword>
<gene>
    <name evidence="6" type="ORF">KK078_03135</name>
</gene>
<dbReference type="PANTHER" id="PTHR37326">
    <property type="entry name" value="BLL3975 PROTEIN"/>
    <property type="match status" value="1"/>
</dbReference>
<evidence type="ECO:0000256" key="3">
    <source>
        <dbReference type="ARBA" id="ARBA00022801"/>
    </source>
</evidence>
<evidence type="ECO:0000313" key="6">
    <source>
        <dbReference type="EMBL" id="MBT1685531.1"/>
    </source>
</evidence>
<dbReference type="CDD" id="cd06251">
    <property type="entry name" value="M14_ASTE_ASPA-like"/>
    <property type="match status" value="1"/>
</dbReference>
<reference evidence="6 7" key="1">
    <citation type="submission" date="2021-05" db="EMBL/GenBank/DDBJ databases">
        <title>A Polyphasic approach of four new species of the genus Ohtaekwangia: Ohtaekwangia histidinii sp. nov., Ohtaekwangia cretensis sp. nov., Ohtaekwangia indiensis sp. nov., Ohtaekwangia reichenbachii sp. nov. from diverse environment.</title>
        <authorList>
            <person name="Octaviana S."/>
        </authorList>
    </citation>
    <scope>NUCLEOTIDE SEQUENCE [LARGE SCALE GENOMIC DNA]</scope>
    <source>
        <strain evidence="6 7">PWU37</strain>
    </source>
</reference>
<keyword evidence="2" id="KW-0479">Metal-binding</keyword>